<comment type="caution">
    <text evidence="1">The sequence shown here is derived from an EMBL/GenBank/DDBJ whole genome shotgun (WGS) entry which is preliminary data.</text>
</comment>
<dbReference type="AlphaFoldDB" id="A0A831X265"/>
<gene>
    <name evidence="1" type="ORF">ENP34_15235</name>
</gene>
<name>A0A831X265_9BACT</name>
<accession>A0A831X265</accession>
<dbReference type="EMBL" id="DSIY01000355">
    <property type="protein sequence ID" value="HEG92769.1"/>
    <property type="molecule type" value="Genomic_DNA"/>
</dbReference>
<organism evidence="1">
    <name type="scientific">Thermorudis peleae</name>
    <dbReference type="NCBI Taxonomy" id="1382356"/>
    <lineage>
        <taxon>Bacteria</taxon>
        <taxon>Pseudomonadati</taxon>
        <taxon>Thermomicrobiota</taxon>
        <taxon>Thermomicrobia</taxon>
        <taxon>Thermomicrobia incertae sedis</taxon>
        <taxon>Thermorudis</taxon>
    </lineage>
</organism>
<reference evidence="1" key="1">
    <citation type="journal article" date="2020" name="mSystems">
        <title>Genome- and Community-Level Interaction Insights into Carbon Utilization and Element Cycling Functions of Hydrothermarchaeota in Hydrothermal Sediment.</title>
        <authorList>
            <person name="Zhou Z."/>
            <person name="Liu Y."/>
            <person name="Xu W."/>
            <person name="Pan J."/>
            <person name="Luo Z.H."/>
            <person name="Li M."/>
        </authorList>
    </citation>
    <scope>NUCLEOTIDE SEQUENCE [LARGE SCALE GENOMIC DNA]</scope>
    <source>
        <strain evidence="1">SpSt-210</strain>
    </source>
</reference>
<protein>
    <submittedName>
        <fullName evidence="1">Uncharacterized protein</fullName>
    </submittedName>
</protein>
<proteinExistence type="predicted"/>
<evidence type="ECO:0000313" key="1">
    <source>
        <dbReference type="EMBL" id="HEG92769.1"/>
    </source>
</evidence>
<sequence>MAGGRCRIVATVSLLAALLAVAALSATLLRPAFVFSLLGRPEQAVQIVRGEITGYGPDENATAFCARDGTPIAQCDQAFTMVCIHQAPGRDWCAYSGLADPDRLPPVGTQVEAGLVLVPTAALGLEELDRDMGIWVYFIPLGNGSVGKGR</sequence>